<dbReference type="EMBL" id="CAJNOG010000005">
    <property type="protein sequence ID" value="CAF0731316.1"/>
    <property type="molecule type" value="Genomic_DNA"/>
</dbReference>
<dbReference type="Pfam" id="PF13967">
    <property type="entry name" value="RSN1_TM"/>
    <property type="match status" value="1"/>
</dbReference>
<comment type="caution">
    <text evidence="16">The sequence shown here is derived from an EMBL/GenBank/DDBJ whole genome shotgun (WGS) entry which is preliminary data.</text>
</comment>
<dbReference type="PANTHER" id="PTHR13018:SF5">
    <property type="entry name" value="RE44586P"/>
    <property type="match status" value="1"/>
</dbReference>
<protein>
    <submittedName>
        <fullName evidence="16">Uncharacterized protein</fullName>
    </submittedName>
</protein>
<dbReference type="InterPro" id="IPR027815">
    <property type="entry name" value="CSC1/OSCA1-like_cyt"/>
</dbReference>
<dbReference type="AlphaFoldDB" id="A0A813MX45"/>
<keyword evidence="9 11" id="KW-0472">Membrane</keyword>
<dbReference type="InterPro" id="IPR045122">
    <property type="entry name" value="Csc1-like"/>
</dbReference>
<feature type="transmembrane region" description="Helical" evidence="11">
    <location>
        <begin position="501"/>
        <end position="520"/>
    </location>
</feature>
<dbReference type="SUPFAM" id="SSF50249">
    <property type="entry name" value="Nucleic acid-binding proteins"/>
    <property type="match status" value="1"/>
</dbReference>
<dbReference type="InterPro" id="IPR032880">
    <property type="entry name" value="CSC1/OSCA1-like_N"/>
</dbReference>
<dbReference type="Pfam" id="PF08784">
    <property type="entry name" value="RPA_C"/>
    <property type="match status" value="1"/>
</dbReference>
<dbReference type="Gene3D" id="2.40.50.140">
    <property type="entry name" value="Nucleic acid-binding proteins"/>
    <property type="match status" value="1"/>
</dbReference>
<feature type="transmembrane region" description="Helical" evidence="11">
    <location>
        <begin position="405"/>
        <end position="432"/>
    </location>
</feature>
<evidence type="ECO:0000256" key="6">
    <source>
        <dbReference type="ARBA" id="ARBA00022692"/>
    </source>
</evidence>
<feature type="domain" description="Replication protein A C-terminal" evidence="13">
    <location>
        <begin position="865"/>
        <end position="940"/>
    </location>
</feature>
<dbReference type="GO" id="GO:0005886">
    <property type="term" value="C:plasma membrane"/>
    <property type="evidence" value="ECO:0007669"/>
    <property type="project" value="TreeGrafter"/>
</dbReference>
<dbReference type="InterPro" id="IPR036390">
    <property type="entry name" value="WH_DNA-bd_sf"/>
</dbReference>
<comment type="subcellular location">
    <subcellularLocation>
        <location evidence="2">Membrane</location>
        <topology evidence="2">Multi-pass membrane protein</topology>
    </subcellularLocation>
    <subcellularLocation>
        <location evidence="1">Nucleus</location>
    </subcellularLocation>
</comment>
<accession>A0A813MX45</accession>
<dbReference type="InterPro" id="IPR003864">
    <property type="entry name" value="CSC1/OSCA1-like_7TM"/>
</dbReference>
<dbReference type="GO" id="GO:0005227">
    <property type="term" value="F:calcium-activated cation channel activity"/>
    <property type="evidence" value="ECO:0007669"/>
    <property type="project" value="InterPro"/>
</dbReference>
<dbReference type="InterPro" id="IPR036388">
    <property type="entry name" value="WH-like_DNA-bd_sf"/>
</dbReference>
<evidence type="ECO:0000313" key="16">
    <source>
        <dbReference type="EMBL" id="CAF0731316.1"/>
    </source>
</evidence>
<feature type="transmembrane region" description="Helical" evidence="11">
    <location>
        <begin position="129"/>
        <end position="154"/>
    </location>
</feature>
<feature type="transmembrane region" description="Helical" evidence="11">
    <location>
        <begin position="53"/>
        <end position="70"/>
    </location>
</feature>
<reference evidence="16" key="1">
    <citation type="submission" date="2021-02" db="EMBL/GenBank/DDBJ databases">
        <authorList>
            <person name="Nowell W R."/>
        </authorList>
    </citation>
    <scope>NUCLEOTIDE SEQUENCE</scope>
</reference>
<feature type="domain" description="CSC1/OSCA1-like 7TM region" evidence="12">
    <location>
        <begin position="407"/>
        <end position="681"/>
    </location>
</feature>
<feature type="domain" description="CSC1/OSCA1-like N-terminal transmembrane" evidence="14">
    <location>
        <begin position="52"/>
        <end position="202"/>
    </location>
</feature>
<evidence type="ECO:0000259" key="15">
    <source>
        <dbReference type="Pfam" id="PF14703"/>
    </source>
</evidence>
<evidence type="ECO:0000259" key="14">
    <source>
        <dbReference type="Pfam" id="PF13967"/>
    </source>
</evidence>
<dbReference type="SUPFAM" id="SSF46785">
    <property type="entry name" value="Winged helix' DNA-binding domain"/>
    <property type="match status" value="1"/>
</dbReference>
<dbReference type="InterPro" id="IPR014892">
    <property type="entry name" value="RPA_C"/>
</dbReference>
<proteinExistence type="inferred from homology"/>
<dbReference type="GO" id="GO:0003677">
    <property type="term" value="F:DNA binding"/>
    <property type="evidence" value="ECO:0007669"/>
    <property type="project" value="UniProtKB-KW"/>
</dbReference>
<feature type="transmembrane region" description="Helical" evidence="11">
    <location>
        <begin position="452"/>
        <end position="480"/>
    </location>
</feature>
<gene>
    <name evidence="16" type="ORF">JYZ213_LOCUS1226</name>
</gene>
<keyword evidence="5" id="KW-0813">Transport</keyword>
<evidence type="ECO:0000256" key="3">
    <source>
        <dbReference type="ARBA" id="ARBA00007779"/>
    </source>
</evidence>
<keyword evidence="8" id="KW-0238">DNA-binding</keyword>
<feature type="transmembrane region" description="Helical" evidence="11">
    <location>
        <begin position="184"/>
        <end position="205"/>
    </location>
</feature>
<evidence type="ECO:0000256" key="8">
    <source>
        <dbReference type="ARBA" id="ARBA00023125"/>
    </source>
</evidence>
<dbReference type="PANTHER" id="PTHR13018">
    <property type="entry name" value="PROBABLE MEMBRANE PROTEIN DUF221-RELATED"/>
    <property type="match status" value="1"/>
</dbReference>
<evidence type="ECO:0000313" key="17">
    <source>
        <dbReference type="Proteomes" id="UP000663845"/>
    </source>
</evidence>
<dbReference type="Gene3D" id="1.10.10.10">
    <property type="entry name" value="Winged helix-like DNA-binding domain superfamily/Winged helix DNA-binding domain"/>
    <property type="match status" value="1"/>
</dbReference>
<feature type="transmembrane region" description="Helical" evidence="11">
    <location>
        <begin position="571"/>
        <end position="590"/>
    </location>
</feature>
<evidence type="ECO:0000256" key="11">
    <source>
        <dbReference type="SAM" id="Phobius"/>
    </source>
</evidence>
<name>A0A813MX45_9BILA</name>
<dbReference type="Proteomes" id="UP000663845">
    <property type="component" value="Unassembled WGS sequence"/>
</dbReference>
<evidence type="ECO:0000259" key="13">
    <source>
        <dbReference type="Pfam" id="PF08784"/>
    </source>
</evidence>
<comment type="similarity">
    <text evidence="4">Belongs to the replication factor A protein 2 family.</text>
</comment>
<dbReference type="Pfam" id="PF02714">
    <property type="entry name" value="RSN1_7TM"/>
    <property type="match status" value="1"/>
</dbReference>
<keyword evidence="7 11" id="KW-1133">Transmembrane helix</keyword>
<evidence type="ECO:0000256" key="7">
    <source>
        <dbReference type="ARBA" id="ARBA00022989"/>
    </source>
</evidence>
<evidence type="ECO:0000256" key="4">
    <source>
        <dbReference type="ARBA" id="ARBA00007815"/>
    </source>
</evidence>
<feature type="domain" description="CSC1/OSCA1-like cytosolic" evidence="15">
    <location>
        <begin position="219"/>
        <end position="396"/>
    </location>
</feature>
<keyword evidence="6 11" id="KW-0812">Transmembrane</keyword>
<organism evidence="16 17">
    <name type="scientific">Adineta steineri</name>
    <dbReference type="NCBI Taxonomy" id="433720"/>
    <lineage>
        <taxon>Eukaryota</taxon>
        <taxon>Metazoa</taxon>
        <taxon>Spiralia</taxon>
        <taxon>Gnathifera</taxon>
        <taxon>Rotifera</taxon>
        <taxon>Eurotatoria</taxon>
        <taxon>Bdelloidea</taxon>
        <taxon>Adinetida</taxon>
        <taxon>Adinetidae</taxon>
        <taxon>Adineta</taxon>
    </lineage>
</organism>
<evidence type="ECO:0000259" key="12">
    <source>
        <dbReference type="Pfam" id="PF02714"/>
    </source>
</evidence>
<comment type="similarity">
    <text evidence="3">Belongs to the CSC1 (TC 1.A.17) family.</text>
</comment>
<keyword evidence="10" id="KW-0539">Nucleus</keyword>
<feature type="transmembrane region" description="Helical" evidence="11">
    <location>
        <begin position="664"/>
        <end position="686"/>
    </location>
</feature>
<evidence type="ECO:0000256" key="5">
    <source>
        <dbReference type="ARBA" id="ARBA00022448"/>
    </source>
</evidence>
<evidence type="ECO:0000256" key="2">
    <source>
        <dbReference type="ARBA" id="ARBA00004141"/>
    </source>
</evidence>
<feature type="transmembrane region" description="Helical" evidence="11">
    <location>
        <begin position="610"/>
        <end position="639"/>
    </location>
</feature>
<evidence type="ECO:0000256" key="1">
    <source>
        <dbReference type="ARBA" id="ARBA00004123"/>
    </source>
</evidence>
<dbReference type="GO" id="GO:0005634">
    <property type="term" value="C:nucleus"/>
    <property type="evidence" value="ECO:0007669"/>
    <property type="project" value="UniProtKB-SubCell"/>
</dbReference>
<dbReference type="FunFam" id="1.10.10.10:FF:000168">
    <property type="entry name" value="Replication protein A 32 kDa subunit"/>
    <property type="match status" value="1"/>
</dbReference>
<dbReference type="InterPro" id="IPR012340">
    <property type="entry name" value="NA-bd_OB-fold"/>
</dbReference>
<evidence type="ECO:0000256" key="10">
    <source>
        <dbReference type="ARBA" id="ARBA00023242"/>
    </source>
</evidence>
<evidence type="ECO:0000256" key="9">
    <source>
        <dbReference type="ARBA" id="ARBA00023136"/>
    </source>
</evidence>
<sequence length="947" mass="108261">MNSQNNLSTSIGISNIISDKSSSITTDDCSYYGRLNTTGFGFIRSYEGIPENIIVNLIVTAILLLLFVYLRRRFSDAKNINDGTEISTLLYGRSNSSRNLPRNTYWLWVRDLFRITDWDIYQNCSPDAYYYLLFHTYLIVYLLFVTIFSLAIILPVNFQGTQATPEQKFAHTTIANLSPDSSLLWVHACASIIFVIAGIIVAYLYTNATRYYAKEDMASRTVMIRGIPPNVCDEEKLNNYFREAYPSIEITHLTLAYNIVQLQHVYKRRELNLRVWQQSKKMLEETGQRPVVYNNKCGQMCGCCAKEVDAIDYYEKLYNTYKQRVEDEFTHVRDKKCGIAFLTFSTPEQAHKVRADFRATCFSRDRRIETSTSRTLGIHEWTVKFAPSPKNIIWKNIPMSEASHWFRIIVVNIILVFFMIFLTTPSIVMSTIDKIANKYRSIDPLKKVTKQIHFPVVLTSVMPVLLLRIFAAAMPSLVSITSLLEKQWKKSALDKSMMIKLFVFLSMMILILPSLGLTSIEGFLRWVFESNDGDSRKNRIRWMCVFLPDNGAFFVNYIITSTFIGAAIELLRLADLVFYIYIIATAKSTAERRVIRHALQFPFRFGVQYAWTAAVFCVILAYSVACPLITPIGLFYMLIKRAVDKYNLVFVYDTEIADKSVHRLAGNFIIIALIIQQLTLLFFIIVRSESLTYLSMTLLGSFILTKQGNSSGFQQRKVTNENDPNNGQRTTIKGVLTCTIATILNAKYSESDNCFINKHFKFNTVMIMGLIHDTNHEVSGSLATYNIEDHSGGLLEIKWWHDDSNQSLKPFTYIKVVGQVKIFSGKTHVVAHHISKMQTLNELIAHSLECIHASMFIRKQEQMINGTNNNIQKTSTTTISNGFTPIQNAVLQFLKPVTSMTGCSVTEICKQLKQFTEFQVKQALEFLTGEGHIYSTTDDDHFRAANN</sequence>
<dbReference type="Pfam" id="PF14703">
    <property type="entry name" value="PHM7_cyt"/>
    <property type="match status" value="1"/>
</dbReference>